<feature type="compositionally biased region" description="Basic residues" evidence="1">
    <location>
        <begin position="1"/>
        <end position="12"/>
    </location>
</feature>
<dbReference type="AlphaFoldDB" id="A0AAE0Z7Z8"/>
<accession>A0AAE0Z7Z8</accession>
<protein>
    <submittedName>
        <fullName evidence="2">Uncharacterized protein</fullName>
    </submittedName>
</protein>
<organism evidence="2 3">
    <name type="scientific">Elysia crispata</name>
    <name type="common">lettuce slug</name>
    <dbReference type="NCBI Taxonomy" id="231223"/>
    <lineage>
        <taxon>Eukaryota</taxon>
        <taxon>Metazoa</taxon>
        <taxon>Spiralia</taxon>
        <taxon>Lophotrochozoa</taxon>
        <taxon>Mollusca</taxon>
        <taxon>Gastropoda</taxon>
        <taxon>Heterobranchia</taxon>
        <taxon>Euthyneura</taxon>
        <taxon>Panpulmonata</taxon>
        <taxon>Sacoglossa</taxon>
        <taxon>Placobranchoidea</taxon>
        <taxon>Plakobranchidae</taxon>
        <taxon>Elysia</taxon>
    </lineage>
</organism>
<dbReference type="EMBL" id="JAWDGP010004437">
    <property type="protein sequence ID" value="KAK3764463.1"/>
    <property type="molecule type" value="Genomic_DNA"/>
</dbReference>
<evidence type="ECO:0000313" key="2">
    <source>
        <dbReference type="EMBL" id="KAK3764463.1"/>
    </source>
</evidence>
<comment type="caution">
    <text evidence="2">The sequence shown here is derived from an EMBL/GenBank/DDBJ whole genome shotgun (WGS) entry which is preliminary data.</text>
</comment>
<keyword evidence="3" id="KW-1185">Reference proteome</keyword>
<feature type="region of interest" description="Disordered" evidence="1">
    <location>
        <begin position="1"/>
        <end position="24"/>
    </location>
</feature>
<reference evidence="2" key="1">
    <citation type="journal article" date="2023" name="G3 (Bethesda)">
        <title>A reference genome for the long-term kleptoplast-retaining sea slug Elysia crispata morphotype clarki.</title>
        <authorList>
            <person name="Eastman K.E."/>
            <person name="Pendleton A.L."/>
            <person name="Shaikh M.A."/>
            <person name="Suttiyut T."/>
            <person name="Ogas R."/>
            <person name="Tomko P."/>
            <person name="Gavelis G."/>
            <person name="Widhalm J.R."/>
            <person name="Wisecaver J.H."/>
        </authorList>
    </citation>
    <scope>NUCLEOTIDE SEQUENCE</scope>
    <source>
        <strain evidence="2">ECLA1</strain>
    </source>
</reference>
<sequence length="71" mass="8015">MTFEKKKSHSKGQSKGNNASEGLAAGLQVETTVAQRRGHKTTPRQYLMNIYDPQHIEALPGLRCGRRCDWM</sequence>
<proteinExistence type="predicted"/>
<dbReference type="Proteomes" id="UP001283361">
    <property type="component" value="Unassembled WGS sequence"/>
</dbReference>
<evidence type="ECO:0000256" key="1">
    <source>
        <dbReference type="SAM" id="MobiDB-lite"/>
    </source>
</evidence>
<name>A0AAE0Z7Z8_9GAST</name>
<gene>
    <name evidence="2" type="ORF">RRG08_055628</name>
</gene>
<evidence type="ECO:0000313" key="3">
    <source>
        <dbReference type="Proteomes" id="UP001283361"/>
    </source>
</evidence>